<gene>
    <name evidence="6" type="ORF">PGH07_05255</name>
</gene>
<dbReference type="SUPFAM" id="SSF52833">
    <property type="entry name" value="Thioredoxin-like"/>
    <property type="match status" value="1"/>
</dbReference>
<name>A0ABT7QXL7_9BACT</name>
<keyword evidence="2 4" id="KW-0479">Metal-binding</keyword>
<protein>
    <submittedName>
        <fullName evidence="6">DUF255 domain-containing protein</fullName>
    </submittedName>
</protein>
<keyword evidence="1 4" id="KW-0349">Heme</keyword>
<dbReference type="InterPro" id="IPR009056">
    <property type="entry name" value="Cyt_c-like_dom"/>
</dbReference>
<evidence type="ECO:0000256" key="3">
    <source>
        <dbReference type="ARBA" id="ARBA00023004"/>
    </source>
</evidence>
<sequence length="255" mass="29055">MKKLMLWIGGVLSLFASEGAELFDTHCASCHSYYIPMSKVIENAEQNNTILHLKAPTLNQLSFGVRLNVGDRKADEESQRMEVEEFIATYIASPEREKSVIPQELTHFYQDMPSMQDLLDEDQIEALSTYIFDYGEDMIQKHSAKIHTYEEAVKLAKEQNKIIMIRGVLPFCKWCIKMDREVMVEPEVRDALDKGFVVVKTNVVTEKLPLGMKSLGTPSFYFINSDGVTIIDQLNGYGNKKEFLELLKGIQSKAK</sequence>
<evidence type="ECO:0000256" key="1">
    <source>
        <dbReference type="ARBA" id="ARBA00022617"/>
    </source>
</evidence>
<dbReference type="InterPro" id="IPR036909">
    <property type="entry name" value="Cyt_c-like_dom_sf"/>
</dbReference>
<comment type="caution">
    <text evidence="6">The sequence shown here is derived from an EMBL/GenBank/DDBJ whole genome shotgun (WGS) entry which is preliminary data.</text>
</comment>
<keyword evidence="7" id="KW-1185">Reference proteome</keyword>
<dbReference type="RefSeq" id="WP_289413158.1">
    <property type="nucleotide sequence ID" value="NZ_JAQIBD010000002.1"/>
</dbReference>
<reference evidence="6" key="1">
    <citation type="submission" date="2023-01" db="EMBL/GenBank/DDBJ databases">
        <title>Sulfurovum sp. zt1-1 genome assembly.</title>
        <authorList>
            <person name="Wang J."/>
        </authorList>
    </citation>
    <scope>NUCLEOTIDE SEQUENCE</scope>
    <source>
        <strain evidence="6">Zt1-1</strain>
    </source>
</reference>
<evidence type="ECO:0000256" key="4">
    <source>
        <dbReference type="PROSITE-ProRule" id="PRU00433"/>
    </source>
</evidence>
<evidence type="ECO:0000313" key="7">
    <source>
        <dbReference type="Proteomes" id="UP001169069"/>
    </source>
</evidence>
<evidence type="ECO:0000256" key="2">
    <source>
        <dbReference type="ARBA" id="ARBA00022723"/>
    </source>
</evidence>
<proteinExistence type="predicted"/>
<accession>A0ABT7QXL7</accession>
<dbReference type="InterPro" id="IPR036249">
    <property type="entry name" value="Thioredoxin-like_sf"/>
</dbReference>
<keyword evidence="3 4" id="KW-0408">Iron</keyword>
<dbReference type="SUPFAM" id="SSF46626">
    <property type="entry name" value="Cytochrome c"/>
    <property type="match status" value="1"/>
</dbReference>
<dbReference type="Gene3D" id="3.40.30.10">
    <property type="entry name" value="Glutaredoxin"/>
    <property type="match status" value="1"/>
</dbReference>
<dbReference type="Gene3D" id="1.10.760.10">
    <property type="entry name" value="Cytochrome c-like domain"/>
    <property type="match status" value="1"/>
</dbReference>
<feature type="domain" description="Cytochrome c" evidence="5">
    <location>
        <begin position="14"/>
        <end position="135"/>
    </location>
</feature>
<dbReference type="Pfam" id="PF13899">
    <property type="entry name" value="Thioredoxin_7"/>
    <property type="match status" value="1"/>
</dbReference>
<dbReference type="EMBL" id="JAQIBD010000002">
    <property type="protein sequence ID" value="MDM5271574.1"/>
    <property type="molecule type" value="Genomic_DNA"/>
</dbReference>
<organism evidence="6 7">
    <name type="scientific">Sulfurovum zhangzhouensis</name>
    <dbReference type="NCBI Taxonomy" id="3019067"/>
    <lineage>
        <taxon>Bacteria</taxon>
        <taxon>Pseudomonadati</taxon>
        <taxon>Campylobacterota</taxon>
        <taxon>Epsilonproteobacteria</taxon>
        <taxon>Campylobacterales</taxon>
        <taxon>Sulfurovaceae</taxon>
        <taxon>Sulfurovum</taxon>
    </lineage>
</organism>
<dbReference type="PROSITE" id="PS51007">
    <property type="entry name" value="CYTC"/>
    <property type="match status" value="1"/>
</dbReference>
<evidence type="ECO:0000313" key="6">
    <source>
        <dbReference type="EMBL" id="MDM5271574.1"/>
    </source>
</evidence>
<dbReference type="Proteomes" id="UP001169069">
    <property type="component" value="Unassembled WGS sequence"/>
</dbReference>
<evidence type="ECO:0000259" key="5">
    <source>
        <dbReference type="PROSITE" id="PS51007"/>
    </source>
</evidence>